<evidence type="ECO:0000256" key="3">
    <source>
        <dbReference type="SAM" id="SignalP"/>
    </source>
</evidence>
<sequence length="177" mass="19937">MNMNVVAASKFFLLILKYELIFPFLSNAETYSGNATWYSLGSTACGPTYTDNDFVVAVSTKFWNNTEDPNPNHDHICNKTIRVRDAKNTSIQPITVKVVDKCGGCDESDLDLSPAAFEVFHSRDVGIFPVLWEFIDTKYANTIEDNENSRELDYYAGRPSNGNALERNTLTDSSKRR</sequence>
<evidence type="ECO:0000313" key="6">
    <source>
        <dbReference type="Proteomes" id="UP001642540"/>
    </source>
</evidence>
<dbReference type="InterPro" id="IPR051477">
    <property type="entry name" value="Expansin_CellWall"/>
</dbReference>
<keyword evidence="6" id="KW-1185">Reference proteome</keyword>
<dbReference type="Gene3D" id="2.40.40.10">
    <property type="entry name" value="RlpA-like domain"/>
    <property type="match status" value="1"/>
</dbReference>
<dbReference type="EMBL" id="CAXLJM020000108">
    <property type="protein sequence ID" value="CAL8135547.1"/>
    <property type="molecule type" value="Genomic_DNA"/>
</dbReference>
<dbReference type="PANTHER" id="PTHR31836">
    <property type="match status" value="1"/>
</dbReference>
<dbReference type="CDD" id="cd22191">
    <property type="entry name" value="DPBB_RlpA_EXP_N-like"/>
    <property type="match status" value="1"/>
</dbReference>
<protein>
    <recommendedName>
        <fullName evidence="4">RlpA-like protein double-psi beta-barrel domain-containing protein</fullName>
    </recommendedName>
</protein>
<accession>A0ABP1RTP7</accession>
<name>A0ABP1RTP7_9HEXA</name>
<dbReference type="Pfam" id="PF03330">
    <property type="entry name" value="DPBB_1"/>
    <property type="match status" value="1"/>
</dbReference>
<evidence type="ECO:0000313" key="5">
    <source>
        <dbReference type="EMBL" id="CAL8135547.1"/>
    </source>
</evidence>
<evidence type="ECO:0000256" key="2">
    <source>
        <dbReference type="SAM" id="MobiDB-lite"/>
    </source>
</evidence>
<dbReference type="InterPro" id="IPR009009">
    <property type="entry name" value="RlpA-like_DPBB"/>
</dbReference>
<feature type="signal peptide" evidence="3">
    <location>
        <begin position="1"/>
        <end position="28"/>
    </location>
</feature>
<feature type="region of interest" description="Disordered" evidence="2">
    <location>
        <begin position="154"/>
        <end position="177"/>
    </location>
</feature>
<dbReference type="Proteomes" id="UP001642540">
    <property type="component" value="Unassembled WGS sequence"/>
</dbReference>
<keyword evidence="1 3" id="KW-0732">Signal</keyword>
<dbReference type="SUPFAM" id="SSF50685">
    <property type="entry name" value="Barwin-like endoglucanases"/>
    <property type="match status" value="1"/>
</dbReference>
<reference evidence="5 6" key="1">
    <citation type="submission" date="2024-08" db="EMBL/GenBank/DDBJ databases">
        <authorList>
            <person name="Cucini C."/>
            <person name="Frati F."/>
        </authorList>
    </citation>
    <scope>NUCLEOTIDE SEQUENCE [LARGE SCALE GENOMIC DNA]</scope>
</reference>
<evidence type="ECO:0000256" key="1">
    <source>
        <dbReference type="ARBA" id="ARBA00022729"/>
    </source>
</evidence>
<dbReference type="InterPro" id="IPR036908">
    <property type="entry name" value="RlpA-like_sf"/>
</dbReference>
<dbReference type="PANTHER" id="PTHR31836:SF28">
    <property type="entry name" value="SRCR DOMAIN-CONTAINING PROTEIN-RELATED"/>
    <property type="match status" value="1"/>
</dbReference>
<feature type="chain" id="PRO_5046925292" description="RlpA-like protein double-psi beta-barrel domain-containing protein" evidence="3">
    <location>
        <begin position="29"/>
        <end position="177"/>
    </location>
</feature>
<gene>
    <name evidence="5" type="ORF">ODALV1_LOCUS26032</name>
</gene>
<evidence type="ECO:0000259" key="4">
    <source>
        <dbReference type="Pfam" id="PF03330"/>
    </source>
</evidence>
<proteinExistence type="predicted"/>
<organism evidence="5 6">
    <name type="scientific">Orchesella dallaii</name>
    <dbReference type="NCBI Taxonomy" id="48710"/>
    <lineage>
        <taxon>Eukaryota</taxon>
        <taxon>Metazoa</taxon>
        <taxon>Ecdysozoa</taxon>
        <taxon>Arthropoda</taxon>
        <taxon>Hexapoda</taxon>
        <taxon>Collembola</taxon>
        <taxon>Entomobryomorpha</taxon>
        <taxon>Entomobryoidea</taxon>
        <taxon>Orchesellidae</taxon>
        <taxon>Orchesellinae</taxon>
        <taxon>Orchesella</taxon>
    </lineage>
</organism>
<feature type="compositionally biased region" description="Polar residues" evidence="2">
    <location>
        <begin position="160"/>
        <end position="177"/>
    </location>
</feature>
<feature type="domain" description="RlpA-like protein double-psi beta-barrel" evidence="4">
    <location>
        <begin position="32"/>
        <end position="131"/>
    </location>
</feature>
<comment type="caution">
    <text evidence="5">The sequence shown here is derived from an EMBL/GenBank/DDBJ whole genome shotgun (WGS) entry which is preliminary data.</text>
</comment>